<dbReference type="EMBL" id="BPEY01000001">
    <property type="protein sequence ID" value="GIU40067.1"/>
    <property type="molecule type" value="Genomic_DNA"/>
</dbReference>
<sequence length="158" mass="18357">MKYLLIMVLLAFSSNINACENIKTAYGEFIKQSFSMNKSFVLFVDDELKVKLTNSIEYIDGTLLHIDENIEFVAEDFKYEEDNTESFLEIDFTCENVDVIDENVIIKSVVDDKSYTSYFLYQNEILVPLKTSIEAEVSVLFMSWDINSIAEYRGFRLL</sequence>
<dbReference type="Proteomes" id="UP000887104">
    <property type="component" value="Unassembled WGS sequence"/>
</dbReference>
<reference evidence="2" key="1">
    <citation type="submission" date="2021-05" db="EMBL/GenBank/DDBJ databases">
        <title>Molecular characterization for Shewanella algae harboring chromosomal blaOXA-55-like strains isolated from clinical and environment sample.</title>
        <authorList>
            <person name="Ohama Y."/>
            <person name="Aoki K."/>
            <person name="Harada S."/>
            <person name="Moriya K."/>
            <person name="Ishii Y."/>
            <person name="Tateda K."/>
        </authorList>
    </citation>
    <scope>NUCLEOTIDE SEQUENCE</scope>
    <source>
        <strain evidence="2">JCM 11563</strain>
    </source>
</reference>
<keyword evidence="1" id="KW-0732">Signal</keyword>
<accession>A0ABQ4NYN0</accession>
<comment type="caution">
    <text evidence="2">The sequence shown here is derived from an EMBL/GenBank/DDBJ whole genome shotgun (WGS) entry which is preliminary data.</text>
</comment>
<evidence type="ECO:0000313" key="3">
    <source>
        <dbReference type="Proteomes" id="UP000887104"/>
    </source>
</evidence>
<evidence type="ECO:0000313" key="2">
    <source>
        <dbReference type="EMBL" id="GIU40067.1"/>
    </source>
</evidence>
<gene>
    <name evidence="2" type="ORF">TUM4438_00340</name>
</gene>
<feature type="chain" id="PRO_5046613719" evidence="1">
    <location>
        <begin position="19"/>
        <end position="158"/>
    </location>
</feature>
<name>A0ABQ4NYN0_9GAMM</name>
<dbReference type="RefSeq" id="WP_220778216.1">
    <property type="nucleotide sequence ID" value="NZ_BPEY01000001.1"/>
</dbReference>
<proteinExistence type="predicted"/>
<keyword evidence="3" id="KW-1185">Reference proteome</keyword>
<protein>
    <submittedName>
        <fullName evidence="2">Uncharacterized protein</fullName>
    </submittedName>
</protein>
<feature type="signal peptide" evidence="1">
    <location>
        <begin position="1"/>
        <end position="18"/>
    </location>
</feature>
<evidence type="ECO:0000256" key="1">
    <source>
        <dbReference type="SAM" id="SignalP"/>
    </source>
</evidence>
<organism evidence="2 3">
    <name type="scientific">Shewanella sairae</name>
    <dbReference type="NCBI Taxonomy" id="190310"/>
    <lineage>
        <taxon>Bacteria</taxon>
        <taxon>Pseudomonadati</taxon>
        <taxon>Pseudomonadota</taxon>
        <taxon>Gammaproteobacteria</taxon>
        <taxon>Alteromonadales</taxon>
        <taxon>Shewanellaceae</taxon>
        <taxon>Shewanella</taxon>
    </lineage>
</organism>